<evidence type="ECO:0000256" key="6">
    <source>
        <dbReference type="SAM" id="Phobius"/>
    </source>
</evidence>
<feature type="transmembrane region" description="Helical" evidence="6">
    <location>
        <begin position="111"/>
        <end position="128"/>
    </location>
</feature>
<keyword evidence="4 6" id="KW-1133">Transmembrane helix</keyword>
<name>A0ABN7ARP0_9HEMI</name>
<dbReference type="InterPro" id="IPR037185">
    <property type="entry name" value="EmrE-like"/>
</dbReference>
<comment type="subcellular location">
    <subcellularLocation>
        <location evidence="1">Membrane</location>
        <topology evidence="1">Multi-pass membrane protein</topology>
    </subcellularLocation>
</comment>
<dbReference type="Gene3D" id="1.10.3730.20">
    <property type="match status" value="1"/>
</dbReference>
<evidence type="ECO:0000313" key="8">
    <source>
        <dbReference type="Proteomes" id="UP001307889"/>
    </source>
</evidence>
<keyword evidence="5 6" id="KW-0472">Membrane</keyword>
<feature type="transmembrane region" description="Helical" evidence="6">
    <location>
        <begin position="80"/>
        <end position="102"/>
    </location>
</feature>
<evidence type="ECO:0000256" key="5">
    <source>
        <dbReference type="ARBA" id="ARBA00023136"/>
    </source>
</evidence>
<keyword evidence="8" id="KW-1185">Reference proteome</keyword>
<dbReference type="SUPFAM" id="SSF103481">
    <property type="entry name" value="Multidrug resistance efflux transporter EmrE"/>
    <property type="match status" value="1"/>
</dbReference>
<feature type="transmembrane region" description="Helical" evidence="6">
    <location>
        <begin position="48"/>
        <end position="74"/>
    </location>
</feature>
<proteinExistence type="inferred from homology"/>
<sequence>MIEGEMVFVSLVATGFLWGITNPFLKIGTSGIEKIRDPNRITRTFKELFFLVTNWAYIIPFLINQCGSALYLFALQGADLKLAIPITNSLTFVFTIVGGWLVGEEIPDKRTVIGMLLILGGIICYILDAE</sequence>
<evidence type="ECO:0000256" key="4">
    <source>
        <dbReference type="ARBA" id="ARBA00022989"/>
    </source>
</evidence>
<feature type="transmembrane region" description="Helical" evidence="6">
    <location>
        <begin position="6"/>
        <end position="27"/>
    </location>
</feature>
<comment type="similarity">
    <text evidence="2">Belongs to the TMEM234 family.</text>
</comment>
<dbReference type="Proteomes" id="UP001307889">
    <property type="component" value="Chromosome 4"/>
</dbReference>
<dbReference type="PANTHER" id="PTHR28668:SF1">
    <property type="entry name" value="TRANSMEMBRANE PROTEIN 234"/>
    <property type="match status" value="1"/>
</dbReference>
<organism evidence="7 8">
    <name type="scientific">Nesidiocoris tenuis</name>
    <dbReference type="NCBI Taxonomy" id="355587"/>
    <lineage>
        <taxon>Eukaryota</taxon>
        <taxon>Metazoa</taxon>
        <taxon>Ecdysozoa</taxon>
        <taxon>Arthropoda</taxon>
        <taxon>Hexapoda</taxon>
        <taxon>Insecta</taxon>
        <taxon>Pterygota</taxon>
        <taxon>Neoptera</taxon>
        <taxon>Paraneoptera</taxon>
        <taxon>Hemiptera</taxon>
        <taxon>Heteroptera</taxon>
        <taxon>Panheteroptera</taxon>
        <taxon>Cimicomorpha</taxon>
        <taxon>Miridae</taxon>
        <taxon>Dicyphina</taxon>
        <taxon>Nesidiocoris</taxon>
    </lineage>
</organism>
<reference evidence="7 8" key="1">
    <citation type="submission" date="2023-09" db="EMBL/GenBank/DDBJ databases">
        <title>Nesidiocoris tenuis whole genome shotgun sequence.</title>
        <authorList>
            <person name="Shibata T."/>
            <person name="Shimoda M."/>
            <person name="Kobayashi T."/>
            <person name="Uehara T."/>
        </authorList>
    </citation>
    <scope>NUCLEOTIDE SEQUENCE [LARGE SCALE GENOMIC DNA]</scope>
    <source>
        <strain evidence="7 8">Japan</strain>
    </source>
</reference>
<protein>
    <submittedName>
        <fullName evidence="7">Transmembrane protein 234</fullName>
    </submittedName>
</protein>
<keyword evidence="3 6" id="KW-0812">Transmembrane</keyword>
<dbReference type="InterPro" id="IPR018908">
    <property type="entry name" value="TMEM234"/>
</dbReference>
<dbReference type="Pfam" id="PF10639">
    <property type="entry name" value="TMEM234"/>
    <property type="match status" value="1"/>
</dbReference>
<evidence type="ECO:0000256" key="1">
    <source>
        <dbReference type="ARBA" id="ARBA00004141"/>
    </source>
</evidence>
<accession>A0ABN7ARP0</accession>
<evidence type="ECO:0000256" key="2">
    <source>
        <dbReference type="ARBA" id="ARBA00005977"/>
    </source>
</evidence>
<evidence type="ECO:0000256" key="3">
    <source>
        <dbReference type="ARBA" id="ARBA00022692"/>
    </source>
</evidence>
<dbReference type="PANTHER" id="PTHR28668">
    <property type="entry name" value="TRANSMEMBRANE PROTEIN 234"/>
    <property type="match status" value="1"/>
</dbReference>
<evidence type="ECO:0000313" key="7">
    <source>
        <dbReference type="EMBL" id="BES93037.1"/>
    </source>
</evidence>
<gene>
    <name evidence="7" type="ORF">NTJ_05847</name>
</gene>
<dbReference type="EMBL" id="AP028912">
    <property type="protein sequence ID" value="BES93037.1"/>
    <property type="molecule type" value="Genomic_DNA"/>
</dbReference>